<gene>
    <name evidence="7" type="ORF">GCM10009846_02420</name>
</gene>
<evidence type="ECO:0000256" key="2">
    <source>
        <dbReference type="ARBA" id="ARBA00022692"/>
    </source>
</evidence>
<evidence type="ECO:0000313" key="8">
    <source>
        <dbReference type="Proteomes" id="UP001501599"/>
    </source>
</evidence>
<sequence length="370" mass="38642">MTAPTAAHVHAARRVPFWRAVGIVAQREIMVNLRSKAYLISAGIVLVGALAAVIFSSIGPQLFQSTTTVAVVAETEELVDALPDTETTVVGSAEEARDLVASGDVDGAVLPGDGLSGVLVVGDREAPGSLVEMLSIAPQVELLDATAPDPGILYLIGLGFGIVFMMASMSFGYGIAGSVVEEKQTRIVEILLATVPARALLAGKIIGNSLLAFVQIALIAAVVLIGGAVTDNAVILDGLGAPIAWFVALFTVGFVLMASLFAAAAAMVSRSEDLGSTTTPIMMLVMLPYVAIILFSNNPLALQIMSYIPFSAPVAVPMRAYLGTMEWWEGLLSFGIVLVATAIVVTFAGRVYERSLLRTGKPVKLSEALR</sequence>
<comment type="caution">
    <text evidence="7">The sequence shown here is derived from an EMBL/GenBank/DDBJ whole genome shotgun (WGS) entry which is preliminary data.</text>
</comment>
<dbReference type="RefSeq" id="WP_344339465.1">
    <property type="nucleotide sequence ID" value="NZ_BAAAQT010000001.1"/>
</dbReference>
<keyword evidence="8" id="KW-1185">Reference proteome</keyword>
<dbReference type="Pfam" id="PF12698">
    <property type="entry name" value="ABC2_membrane_3"/>
    <property type="match status" value="1"/>
</dbReference>
<feature type="transmembrane region" description="Helical" evidence="5">
    <location>
        <begin position="152"/>
        <end position="176"/>
    </location>
</feature>
<keyword evidence="4 5" id="KW-0472">Membrane</keyword>
<organism evidence="7 8">
    <name type="scientific">Agrococcus versicolor</name>
    <dbReference type="NCBI Taxonomy" id="501482"/>
    <lineage>
        <taxon>Bacteria</taxon>
        <taxon>Bacillati</taxon>
        <taxon>Actinomycetota</taxon>
        <taxon>Actinomycetes</taxon>
        <taxon>Micrococcales</taxon>
        <taxon>Microbacteriaceae</taxon>
        <taxon>Agrococcus</taxon>
    </lineage>
</organism>
<name>A0ABN3AJ71_9MICO</name>
<feature type="domain" description="ABC-2 type transporter transmembrane" evidence="6">
    <location>
        <begin position="44"/>
        <end position="348"/>
    </location>
</feature>
<evidence type="ECO:0000256" key="4">
    <source>
        <dbReference type="ARBA" id="ARBA00023136"/>
    </source>
</evidence>
<feature type="transmembrane region" description="Helical" evidence="5">
    <location>
        <begin position="281"/>
        <end position="310"/>
    </location>
</feature>
<evidence type="ECO:0000259" key="6">
    <source>
        <dbReference type="Pfam" id="PF12698"/>
    </source>
</evidence>
<dbReference type="PANTHER" id="PTHR43471:SF3">
    <property type="entry name" value="ABC TRANSPORTER PERMEASE PROTEIN NATB"/>
    <property type="match status" value="1"/>
</dbReference>
<reference evidence="8" key="1">
    <citation type="journal article" date="2019" name="Int. J. Syst. Evol. Microbiol.">
        <title>The Global Catalogue of Microorganisms (GCM) 10K type strain sequencing project: providing services to taxonomists for standard genome sequencing and annotation.</title>
        <authorList>
            <consortium name="The Broad Institute Genomics Platform"/>
            <consortium name="The Broad Institute Genome Sequencing Center for Infectious Disease"/>
            <person name="Wu L."/>
            <person name="Ma J."/>
        </authorList>
    </citation>
    <scope>NUCLEOTIDE SEQUENCE [LARGE SCALE GENOMIC DNA]</scope>
    <source>
        <strain evidence="8">JCM 16026</strain>
    </source>
</reference>
<evidence type="ECO:0000256" key="1">
    <source>
        <dbReference type="ARBA" id="ARBA00004141"/>
    </source>
</evidence>
<dbReference type="Proteomes" id="UP001501599">
    <property type="component" value="Unassembled WGS sequence"/>
</dbReference>
<keyword evidence="2 5" id="KW-0812">Transmembrane</keyword>
<evidence type="ECO:0000256" key="3">
    <source>
        <dbReference type="ARBA" id="ARBA00022989"/>
    </source>
</evidence>
<dbReference type="InterPro" id="IPR013525">
    <property type="entry name" value="ABC2_TM"/>
</dbReference>
<evidence type="ECO:0000313" key="7">
    <source>
        <dbReference type="EMBL" id="GAA2170800.1"/>
    </source>
</evidence>
<proteinExistence type="predicted"/>
<feature type="transmembrane region" description="Helical" evidence="5">
    <location>
        <begin position="210"/>
        <end position="230"/>
    </location>
</feature>
<keyword evidence="3 5" id="KW-1133">Transmembrane helix</keyword>
<feature type="transmembrane region" description="Helical" evidence="5">
    <location>
        <begin position="242"/>
        <end position="269"/>
    </location>
</feature>
<dbReference type="EMBL" id="BAAAQT010000001">
    <property type="protein sequence ID" value="GAA2170800.1"/>
    <property type="molecule type" value="Genomic_DNA"/>
</dbReference>
<evidence type="ECO:0000256" key="5">
    <source>
        <dbReference type="SAM" id="Phobius"/>
    </source>
</evidence>
<feature type="transmembrane region" description="Helical" evidence="5">
    <location>
        <begin position="330"/>
        <end position="352"/>
    </location>
</feature>
<dbReference type="PANTHER" id="PTHR43471">
    <property type="entry name" value="ABC TRANSPORTER PERMEASE"/>
    <property type="match status" value="1"/>
</dbReference>
<comment type="subcellular location">
    <subcellularLocation>
        <location evidence="1">Membrane</location>
        <topology evidence="1">Multi-pass membrane protein</topology>
    </subcellularLocation>
</comment>
<protein>
    <submittedName>
        <fullName evidence="7">ABC transporter permease</fullName>
    </submittedName>
</protein>
<accession>A0ABN3AJ71</accession>
<feature type="transmembrane region" description="Helical" evidence="5">
    <location>
        <begin position="37"/>
        <end position="58"/>
    </location>
</feature>